<dbReference type="InterPro" id="IPR010071">
    <property type="entry name" value="AA_adenyl_dom"/>
</dbReference>
<evidence type="ECO:0000256" key="2">
    <source>
        <dbReference type="ARBA" id="ARBA00022737"/>
    </source>
</evidence>
<dbReference type="InterPro" id="IPR045851">
    <property type="entry name" value="AMP-bd_C_sf"/>
</dbReference>
<dbReference type="PANTHER" id="PTHR45527:SF1">
    <property type="entry name" value="FATTY ACID SYNTHASE"/>
    <property type="match status" value="1"/>
</dbReference>
<dbReference type="InterPro" id="IPR000873">
    <property type="entry name" value="AMP-dep_synth/lig_dom"/>
</dbReference>
<proteinExistence type="inferred from homology"/>
<organism evidence="6 7">
    <name type="scientific">Paenibacillus tritici</name>
    <dbReference type="NCBI Taxonomy" id="1873425"/>
    <lineage>
        <taxon>Bacteria</taxon>
        <taxon>Bacillati</taxon>
        <taxon>Bacillota</taxon>
        <taxon>Bacilli</taxon>
        <taxon>Bacillales</taxon>
        <taxon>Paenibacillaceae</taxon>
        <taxon>Paenibacillus</taxon>
    </lineage>
</organism>
<feature type="domain" description="AMP-binding enzyme C-terminal" evidence="5">
    <location>
        <begin position="421"/>
        <end position="494"/>
    </location>
</feature>
<dbReference type="InterPro" id="IPR025110">
    <property type="entry name" value="AMP-bd_C"/>
</dbReference>
<dbReference type="Pfam" id="PF13193">
    <property type="entry name" value="AMP-binding_C"/>
    <property type="match status" value="1"/>
</dbReference>
<dbReference type="InterPro" id="IPR042099">
    <property type="entry name" value="ANL_N_sf"/>
</dbReference>
<reference evidence="6 7" key="1">
    <citation type="submission" date="2020-05" db="EMBL/GenBank/DDBJ databases">
        <title>Paenibacillus glebae, sp. nov., Paenibacillus humi sp. nov., Paenibacillus pedi sp. nov., Paenibacillus terrestris sp. nov. and Paenibacillus terricola sp. nov., isolated from a forest top soil sample.</title>
        <authorList>
            <person name="Qi S."/>
            <person name="Carlier A."/>
            <person name="Cnockaert M."/>
            <person name="Vandamme P."/>
        </authorList>
    </citation>
    <scope>NUCLEOTIDE SEQUENCE [LARGE SCALE GENOMIC DNA]</scope>
    <source>
        <strain evidence="6 7">LMG 29502</strain>
    </source>
</reference>
<accession>A0ABX2DUJ5</accession>
<dbReference type="Gene3D" id="3.30.300.30">
    <property type="match status" value="1"/>
</dbReference>
<dbReference type="CDD" id="cd05930">
    <property type="entry name" value="A_NRPS"/>
    <property type="match status" value="1"/>
</dbReference>
<evidence type="ECO:0000313" key="7">
    <source>
        <dbReference type="Proteomes" id="UP000711047"/>
    </source>
</evidence>
<keyword evidence="3" id="KW-0045">Antibiotic biosynthesis</keyword>
<evidence type="ECO:0000259" key="4">
    <source>
        <dbReference type="Pfam" id="PF00501"/>
    </source>
</evidence>
<dbReference type="SUPFAM" id="SSF56801">
    <property type="entry name" value="Acetyl-CoA synthetase-like"/>
    <property type="match status" value="1"/>
</dbReference>
<dbReference type="Gene3D" id="3.40.50.12780">
    <property type="entry name" value="N-terminal domain of ligase-like"/>
    <property type="match status" value="1"/>
</dbReference>
<keyword evidence="2" id="KW-0677">Repeat</keyword>
<evidence type="ECO:0000256" key="3">
    <source>
        <dbReference type="ARBA" id="ARBA00023194"/>
    </source>
</evidence>
<evidence type="ECO:0000256" key="1">
    <source>
        <dbReference type="ARBA" id="ARBA00006432"/>
    </source>
</evidence>
<comment type="caution">
    <text evidence="6">The sequence shown here is derived from an EMBL/GenBank/DDBJ whole genome shotgun (WGS) entry which is preliminary data.</text>
</comment>
<evidence type="ECO:0000313" key="6">
    <source>
        <dbReference type="EMBL" id="NQX47749.1"/>
    </source>
</evidence>
<gene>
    <name evidence="6" type="ORF">HQN87_20710</name>
</gene>
<dbReference type="EMBL" id="JABMKX010000011">
    <property type="protein sequence ID" value="NQX47749.1"/>
    <property type="molecule type" value="Genomic_DNA"/>
</dbReference>
<name>A0ABX2DUJ5_9BACL</name>
<protein>
    <submittedName>
        <fullName evidence="6">Amino acid adenylation domain-containing protein</fullName>
    </submittedName>
</protein>
<dbReference type="RefSeq" id="WP_173137205.1">
    <property type="nucleotide sequence ID" value="NZ_JABMKX010000011.1"/>
</dbReference>
<dbReference type="PANTHER" id="PTHR45527">
    <property type="entry name" value="NONRIBOSOMAL PEPTIDE SYNTHETASE"/>
    <property type="match status" value="1"/>
</dbReference>
<dbReference type="InterPro" id="IPR020845">
    <property type="entry name" value="AMP-binding_CS"/>
</dbReference>
<dbReference type="PRINTS" id="PR00154">
    <property type="entry name" value="AMPBINDING"/>
</dbReference>
<sequence>MIERPEEALTVQELFRRQAARTPERQAVQLGDESLTYRQLDEKSDGLAARLRSKGAGSNTIVGILCDRSFEMLIGIYGILKTGGAYLPIPPTLPEARIRFMLEESGAILLLARKPYINPHLFGGEQLNLDDPELYLYTEDTATQEYHSSDLAYVIYTSGSTGTPKGVMIEHGSLTNRLNWMQAAYPIDENDTILHKTPFGFDVSVWELLWWGISGAKVCLLEPGYEKFPQTIIEAVSRYNITVIHFVPSMLNVFLKYVAGAGELDRLAALRFVFASGEALPPSSVQLFNELLNQRSRTRLINLYGPTEATIDVTYYDCPEEGPIQKVPIGKPITRTDILIVKQGHLQPDGEPGEICITGDNLARGYINRPELTSEVFVQGPTSRMYRTGDLGRKLPDGNIEYMGRLDHQVKINGQRIELGEIEAVIRQSHPGAECAVIFRPVSDIAADIVACIVSGEELSLAGLKAELKPFLPDYMLPSKLFQLDRMPLTANGKLDRAILAELAQYTTA</sequence>
<dbReference type="PROSITE" id="PS00455">
    <property type="entry name" value="AMP_BINDING"/>
    <property type="match status" value="1"/>
</dbReference>
<comment type="similarity">
    <text evidence="1">Belongs to the ATP-dependent AMP-binding enzyme family.</text>
</comment>
<dbReference type="InterPro" id="IPR020459">
    <property type="entry name" value="AMP-binding"/>
</dbReference>
<evidence type="ECO:0000259" key="5">
    <source>
        <dbReference type="Pfam" id="PF13193"/>
    </source>
</evidence>
<keyword evidence="7" id="KW-1185">Reference proteome</keyword>
<dbReference type="Proteomes" id="UP000711047">
    <property type="component" value="Unassembled WGS sequence"/>
</dbReference>
<dbReference type="Pfam" id="PF00501">
    <property type="entry name" value="AMP-binding"/>
    <property type="match status" value="1"/>
</dbReference>
<dbReference type="NCBIfam" id="TIGR01733">
    <property type="entry name" value="AA-adenyl-dom"/>
    <property type="match status" value="1"/>
</dbReference>
<feature type="domain" description="AMP-dependent synthetase/ligase" evidence="4">
    <location>
        <begin position="15"/>
        <end position="366"/>
    </location>
</feature>